<keyword evidence="2" id="KW-1185">Reference proteome</keyword>
<dbReference type="AlphaFoldDB" id="A0A249P9K9"/>
<proteinExistence type="predicted"/>
<evidence type="ECO:0000313" key="1">
    <source>
        <dbReference type="EMBL" id="ASY62465.1"/>
    </source>
</evidence>
<evidence type="ECO:0000313" key="2">
    <source>
        <dbReference type="Proteomes" id="UP000217211"/>
    </source>
</evidence>
<dbReference type="KEGG" id="esj:SJ05684_c10070"/>
<protein>
    <submittedName>
        <fullName evidence="1">Uncharacterized protein</fullName>
    </submittedName>
</protein>
<organism evidence="1 2">
    <name type="scientific">Sinorhizobium sojae CCBAU 05684</name>
    <dbReference type="NCBI Taxonomy" id="716928"/>
    <lineage>
        <taxon>Bacteria</taxon>
        <taxon>Pseudomonadati</taxon>
        <taxon>Pseudomonadota</taxon>
        <taxon>Alphaproteobacteria</taxon>
        <taxon>Hyphomicrobiales</taxon>
        <taxon>Rhizobiaceae</taxon>
        <taxon>Sinorhizobium/Ensifer group</taxon>
        <taxon>Sinorhizobium</taxon>
    </lineage>
</organism>
<dbReference type="Proteomes" id="UP000217211">
    <property type="component" value="Chromosome"/>
</dbReference>
<sequence length="106" mass="11775">MTSSSDIHCTASPTTVAFRNLPADIQAASFDAVGHLPRPMSHMEMLLAVGQAVLAERERAWNAGYLSGFMASGEGWNGEYPFEFRGSPEDDETWIERREEIRRGAK</sequence>
<accession>A0A249P9K9</accession>
<gene>
    <name evidence="1" type="ORF">SJ05684_c10070</name>
</gene>
<reference evidence="1 2" key="1">
    <citation type="submission" date="2017-08" db="EMBL/GenBank/DDBJ databases">
        <title>Multipartite genome sequences of Sinorhizobium species nodulating soybeans.</title>
        <authorList>
            <person name="Tian C.F."/>
        </authorList>
    </citation>
    <scope>NUCLEOTIDE SEQUENCE [LARGE SCALE GENOMIC DNA]</scope>
    <source>
        <strain evidence="1 2">CCBAU 05684</strain>
    </source>
</reference>
<name>A0A249P9K9_9HYPH</name>
<dbReference type="EMBL" id="CP023067">
    <property type="protein sequence ID" value="ASY62465.1"/>
    <property type="molecule type" value="Genomic_DNA"/>
</dbReference>